<dbReference type="InterPro" id="IPR022186">
    <property type="entry name" value="DUF3713"/>
</dbReference>
<dbReference type="eggNOG" id="ENOG5031Y88">
    <property type="taxonomic scope" value="Bacteria"/>
</dbReference>
<keyword evidence="5" id="KW-1185">Reference proteome</keyword>
<evidence type="ECO:0000313" key="4">
    <source>
        <dbReference type="EMBL" id="BAC44488.1"/>
    </source>
</evidence>
<evidence type="ECO:0000256" key="1">
    <source>
        <dbReference type="ARBA" id="ARBA00010828"/>
    </source>
</evidence>
<gene>
    <name evidence="4" type="ordered locus">MYPE6960</name>
</gene>
<dbReference type="Pfam" id="PF12506">
    <property type="entry name" value="DUF3713"/>
    <property type="match status" value="1"/>
</dbReference>
<reference evidence="4 5" key="1">
    <citation type="journal article" date="2002" name="Nucleic Acids Res.">
        <title>The complete genomic sequence of Mycoplasma penetrans, an intracellular bacterial pathogen in humans.</title>
        <authorList>
            <person name="Sasaki Y."/>
            <person name="Ishikawa J."/>
            <person name="Yamashita A."/>
            <person name="Oshima K."/>
            <person name="Kenri T."/>
            <person name="Furuya K."/>
            <person name="Yoshino C."/>
            <person name="Horino A."/>
            <person name="Shiba T."/>
            <person name="Sasaki T."/>
            <person name="Hattori M."/>
        </authorList>
    </citation>
    <scope>NUCLEOTIDE SEQUENCE [LARGE SCALE GENOMIC DNA]</scope>
    <source>
        <strain evidence="4 5">HF-2</strain>
    </source>
</reference>
<sequence length="1265" mass="138362">MKRKNIRKLMSMLFTVGGVITVPAVLTSCSSISSDLLNELVSKGNGLNIASNTSLADVVKYSLTTSTGNKKWLSQLVNQAIYNWYNHLSGSSSQSSERAGYSRILNTQTKTINDDWKDTYDSSRKSEGSNFNLKFQQDTLDPNGGTEDSWKRQKWLDWASSTFSTDLFANLYLSVTDSNGNYVNPTVEILQQALEDSSNTSGSYKFSFSSKALNKSVDTYVATEYANFQKFIFDQWVQSENPFMINYLQWSYSNPEEGLDAIYDKDAIGMSATSTTASASYTFPYFNNTKTNDTNSSVLKYQNFVGNASTSNVYIDTGSKAADLGLTNLNRTGLYSDDTSASYKLVINTSSYSDLQAPLALGSTYLFDTAFTVASSGSSGSGSATTGIDYTERSKLTRATATTTTGSLDPITSNFIVSDKEALKNSTLSSTGSNSNTSTSTYIPYTQIADSLVKKILSSGAYSSLTTSSGGSGGSSNGYQTANGLFAIDAFIPSNNGLNNVLFLRDSTGVYAITLDGEKYISQATTLSDAKTRAGNVVLYRHLQNKTNSNAGLSIDLSSSLSTFFTNNKDWLVYKYATSQTTQNLFDFNFLSQSEKNALNDLTTYLYIVDRYQRVETYQEAVYSNKATYSGNYGTKTVLNGFASQFPYTFTNSASANTTTSTAATIGYYKQLSTLKLENPFSDTAINSYFTTDPYDTNSGIYKKLNESISAYVSSLSISPLTSSFAGFQYSEYILTNDFFLNQAILAVGNDGNLLSDLIKKNILIDAFNTNHANALTSTDYMDYDSYELKNFTSSVTGSSSDDKDYINSALSNYFFNSTFSSSSNKWTRLKETVNTDYSDSTKSTYQTISYTSFDTYRRNMWVDSNLTYTSSSADNYVSFLTVLATIDYLLEGNGRNFISQLSSKLSDSDSNLSFLVWEGSSDANLETGKAIAKNPSSSTTGTDKYLSDATKLLYGDTTDKQLLITNNANSQSSAYYPSKSNINTYVDQNNNNSTFTDSTTSSNYYTHVADMNSFQGIQTNVSSSNISSLLTATLFTTPTTYNTNKTGLLYGYASSKENLKTLVRSYSSSQVTAFANTLGKLFNIDTSNINDVDSLTTLIDDTAKIPEDAYKPRNGYINEGNFYKDSQDNVNNMNYGSFVIQLSSVDLNNNNNGANNNGANNNGASGFFNYLKNSFSTSDPATKPTSSSTPSTPSATNSEAEKQARSVFWNLVVQLATDSSIQGTAISSLLTNTTTNRKVTVYDVRLNNQLGSRWASNYKDQSSS</sequence>
<proteinExistence type="inferred from homology"/>
<protein>
    <recommendedName>
        <fullName evidence="6">Lipoprotein</fullName>
    </recommendedName>
</protein>
<dbReference type="RefSeq" id="WP_011077518.1">
    <property type="nucleotide sequence ID" value="NC_004432.1"/>
</dbReference>
<feature type="region of interest" description="Disordered" evidence="2">
    <location>
        <begin position="1179"/>
        <end position="1201"/>
    </location>
</feature>
<accession>Q8EV72</accession>
<dbReference type="AlphaFoldDB" id="Q8EV72"/>
<evidence type="ECO:0000256" key="2">
    <source>
        <dbReference type="SAM" id="MobiDB-lite"/>
    </source>
</evidence>
<feature type="compositionally biased region" description="Low complexity" evidence="2">
    <location>
        <begin position="1179"/>
        <end position="1199"/>
    </location>
</feature>
<evidence type="ECO:0000256" key="3">
    <source>
        <dbReference type="SAM" id="SignalP"/>
    </source>
</evidence>
<dbReference type="KEGG" id="mpe:MYPE6960"/>
<dbReference type="PROSITE" id="PS51257">
    <property type="entry name" value="PROKAR_LIPOPROTEIN"/>
    <property type="match status" value="1"/>
</dbReference>
<dbReference type="InParanoid" id="Q8EV72"/>
<dbReference type="HOGENOM" id="CLU_262538_0_0_14"/>
<feature type="signal peptide" evidence="3">
    <location>
        <begin position="1"/>
        <end position="24"/>
    </location>
</feature>
<comment type="similarity">
    <text evidence="1">Belongs to the MG307/MG309/MG338 family.</text>
</comment>
<dbReference type="STRING" id="272633.gene:10731817"/>
<organism evidence="4 5">
    <name type="scientific">Malacoplasma penetrans (strain HF-2)</name>
    <name type="common">Mycoplasma penetrans</name>
    <dbReference type="NCBI Taxonomy" id="272633"/>
    <lineage>
        <taxon>Bacteria</taxon>
        <taxon>Bacillati</taxon>
        <taxon>Mycoplasmatota</taxon>
        <taxon>Mycoplasmoidales</taxon>
        <taxon>Mycoplasmoidaceae</taxon>
        <taxon>Malacoplasma</taxon>
    </lineage>
</organism>
<keyword evidence="3" id="KW-0732">Signal</keyword>
<evidence type="ECO:0008006" key="6">
    <source>
        <dbReference type="Google" id="ProtNLM"/>
    </source>
</evidence>
<dbReference type="Proteomes" id="UP000002522">
    <property type="component" value="Chromosome"/>
</dbReference>
<evidence type="ECO:0000313" key="5">
    <source>
        <dbReference type="Proteomes" id="UP000002522"/>
    </source>
</evidence>
<feature type="chain" id="PRO_5004308478" description="Lipoprotein" evidence="3">
    <location>
        <begin position="25"/>
        <end position="1265"/>
    </location>
</feature>
<name>Q8EV72_MALP2</name>
<dbReference type="EMBL" id="BA000026">
    <property type="protein sequence ID" value="BAC44488.1"/>
    <property type="molecule type" value="Genomic_DNA"/>
</dbReference>